<keyword evidence="1" id="KW-0732">Signal</keyword>
<name>A0ABY6MXN1_9ALTE</name>
<keyword evidence="3" id="KW-1185">Reference proteome</keyword>
<organism evidence="2 3">
    <name type="scientific">Alkalimarinus alittae</name>
    <dbReference type="NCBI Taxonomy" id="2961619"/>
    <lineage>
        <taxon>Bacteria</taxon>
        <taxon>Pseudomonadati</taxon>
        <taxon>Pseudomonadota</taxon>
        <taxon>Gammaproteobacteria</taxon>
        <taxon>Alteromonadales</taxon>
        <taxon>Alteromonadaceae</taxon>
        <taxon>Alkalimarinus</taxon>
    </lineage>
</organism>
<dbReference type="Pfam" id="PF14903">
    <property type="entry name" value="WG_beta_rep"/>
    <property type="match status" value="2"/>
</dbReference>
<evidence type="ECO:0000313" key="3">
    <source>
        <dbReference type="Proteomes" id="UP001163739"/>
    </source>
</evidence>
<feature type="chain" id="PRO_5046289549" evidence="1">
    <location>
        <begin position="19"/>
        <end position="184"/>
    </location>
</feature>
<gene>
    <name evidence="2" type="ORF">NKI27_10870</name>
</gene>
<dbReference type="InterPro" id="IPR032774">
    <property type="entry name" value="WG_beta_rep"/>
</dbReference>
<proteinExistence type="predicted"/>
<protein>
    <submittedName>
        <fullName evidence="2">WG repeat-containing protein</fullName>
    </submittedName>
</protein>
<evidence type="ECO:0000313" key="2">
    <source>
        <dbReference type="EMBL" id="UZE94589.1"/>
    </source>
</evidence>
<accession>A0ABY6MXN1</accession>
<reference evidence="2" key="1">
    <citation type="submission" date="2022-06" db="EMBL/GenBank/DDBJ databases">
        <title>Alkalimarinus sp. nov., isolated from gut of a Alitta virens.</title>
        <authorList>
            <person name="Yang A.I."/>
            <person name="Shin N.-R."/>
        </authorList>
    </citation>
    <scope>NUCLEOTIDE SEQUENCE</scope>
    <source>
        <strain evidence="2">A2M4</strain>
    </source>
</reference>
<dbReference type="RefSeq" id="WP_265046081.1">
    <property type="nucleotide sequence ID" value="NZ_CP100390.1"/>
</dbReference>
<sequence>MKIAIFTLLLLSSFSIRANETCAYFAKETIQNKFPEWQSYDNCATYKGRILNVLPNHLSKVAFDVSGLAPFWASGHYFYLKEDGNFLSVIPFDNGADTFREGLVRSVINSKIAYFNQELQMVIPPKYDWGWPFYNGRALVCTGCKISEPDDDGHKPVKGGVWGYINKSGKEVVTVKFNQTEVPD</sequence>
<dbReference type="EMBL" id="CP100390">
    <property type="protein sequence ID" value="UZE94589.1"/>
    <property type="molecule type" value="Genomic_DNA"/>
</dbReference>
<dbReference type="Proteomes" id="UP001163739">
    <property type="component" value="Chromosome"/>
</dbReference>
<evidence type="ECO:0000256" key="1">
    <source>
        <dbReference type="SAM" id="SignalP"/>
    </source>
</evidence>
<dbReference type="SUPFAM" id="SSF69360">
    <property type="entry name" value="Cell wall binding repeat"/>
    <property type="match status" value="1"/>
</dbReference>
<feature type="signal peptide" evidence="1">
    <location>
        <begin position="1"/>
        <end position="18"/>
    </location>
</feature>